<name>A0A158QRW3_HAEPC</name>
<dbReference type="Gene3D" id="3.40.33.10">
    <property type="entry name" value="CAP"/>
    <property type="match status" value="3"/>
</dbReference>
<dbReference type="Proteomes" id="UP000268014">
    <property type="component" value="Unassembled WGS sequence"/>
</dbReference>
<dbReference type="WBParaSite" id="HPLM_0001837001-mRNA-1">
    <property type="protein sequence ID" value="HPLM_0001837001-mRNA-1"/>
    <property type="gene ID" value="HPLM_0001837001"/>
</dbReference>
<protein>
    <submittedName>
        <fullName evidence="4">SCP domain-containing protein</fullName>
    </submittedName>
</protein>
<dbReference type="InterPro" id="IPR001283">
    <property type="entry name" value="CRISP-related"/>
</dbReference>
<dbReference type="EMBL" id="UZAF01020517">
    <property type="protein sequence ID" value="VDO70582.1"/>
    <property type="molecule type" value="Genomic_DNA"/>
</dbReference>
<evidence type="ECO:0000259" key="1">
    <source>
        <dbReference type="SMART" id="SM00198"/>
    </source>
</evidence>
<dbReference type="InterPro" id="IPR035940">
    <property type="entry name" value="CAP_sf"/>
</dbReference>
<dbReference type="Pfam" id="PF00188">
    <property type="entry name" value="CAP"/>
    <property type="match status" value="2"/>
</dbReference>
<gene>
    <name evidence="2" type="ORF">HPLM_LOCUS18361</name>
</gene>
<dbReference type="PRINTS" id="PR00838">
    <property type="entry name" value="V5ALLERGEN"/>
</dbReference>
<sequence>MRASSETPPLNTSGLTDYSFLYNQTLENAAQDYANTCPKGLSPVSSREGTGEIYQSLPSNTLALMDVIEAALKASWHPIMVHGFDPSLEFTDLTPHLANAPLMFTQMAWGSTYSVGCAATRCSDNTTVICRYNPRLSSFTDATDKIALIESNFQKPSTVLNATARLYISSCNARRANLPDGHSISIYAFTSQLVSSMGLDFILGYVLSEWRDEPVLLGIDDNMMYTNTELRAFANMFYYKSTEVGCYYNLCNTTGQATHAVACVFNMTSRLAQGLVPNGNTGKKLPAGTDIAQLSYNRWLESEAQVYANNCPTGLSSEVSHEGIMGEIYQSLPSETLTDMDVISTALKASWHQIYTAGFNDQLEFKKSLETIPNAPVMFTQMAWANTREVGCAAARCSSNTTVICRYYPR</sequence>
<feature type="domain" description="SCP" evidence="1">
    <location>
        <begin position="7"/>
        <end position="140"/>
    </location>
</feature>
<dbReference type="CDD" id="cd05380">
    <property type="entry name" value="CAP_euk"/>
    <property type="match status" value="2"/>
</dbReference>
<dbReference type="InterPro" id="IPR002413">
    <property type="entry name" value="V5_allergen-like"/>
</dbReference>
<proteinExistence type="predicted"/>
<dbReference type="STRING" id="6290.A0A158QRW3"/>
<reference evidence="4" key="1">
    <citation type="submission" date="2016-04" db="UniProtKB">
        <authorList>
            <consortium name="WormBaseParasite"/>
        </authorList>
    </citation>
    <scope>IDENTIFICATION</scope>
</reference>
<feature type="domain" description="SCP" evidence="1">
    <location>
        <begin position="256"/>
        <end position="410"/>
    </location>
</feature>
<evidence type="ECO:0000313" key="4">
    <source>
        <dbReference type="WBParaSite" id="HPLM_0001837001-mRNA-1"/>
    </source>
</evidence>
<dbReference type="InterPro" id="IPR014044">
    <property type="entry name" value="CAP_dom"/>
</dbReference>
<evidence type="ECO:0000313" key="3">
    <source>
        <dbReference type="Proteomes" id="UP000268014"/>
    </source>
</evidence>
<dbReference type="SUPFAM" id="SSF55797">
    <property type="entry name" value="PR-1-like"/>
    <property type="match status" value="3"/>
</dbReference>
<dbReference type="AlphaFoldDB" id="A0A158QRW3"/>
<keyword evidence="3" id="KW-1185">Reference proteome</keyword>
<reference evidence="2 3" key="2">
    <citation type="submission" date="2018-11" db="EMBL/GenBank/DDBJ databases">
        <authorList>
            <consortium name="Pathogen Informatics"/>
        </authorList>
    </citation>
    <scope>NUCLEOTIDE SEQUENCE [LARGE SCALE GENOMIC DNA]</scope>
    <source>
        <strain evidence="2 3">MHpl1</strain>
    </source>
</reference>
<accession>A0A158QRW3</accession>
<dbReference type="PANTHER" id="PTHR10334">
    <property type="entry name" value="CYSTEINE-RICH SECRETORY PROTEIN-RELATED"/>
    <property type="match status" value="1"/>
</dbReference>
<evidence type="ECO:0000313" key="2">
    <source>
        <dbReference type="EMBL" id="VDO70582.1"/>
    </source>
</evidence>
<dbReference type="SMART" id="SM00198">
    <property type="entry name" value="SCP"/>
    <property type="match status" value="2"/>
</dbReference>
<dbReference type="OrthoDB" id="5874910at2759"/>
<organism evidence="4">
    <name type="scientific">Haemonchus placei</name>
    <name type="common">Barber's pole worm</name>
    <dbReference type="NCBI Taxonomy" id="6290"/>
    <lineage>
        <taxon>Eukaryota</taxon>
        <taxon>Metazoa</taxon>
        <taxon>Ecdysozoa</taxon>
        <taxon>Nematoda</taxon>
        <taxon>Chromadorea</taxon>
        <taxon>Rhabditida</taxon>
        <taxon>Rhabditina</taxon>
        <taxon>Rhabditomorpha</taxon>
        <taxon>Strongyloidea</taxon>
        <taxon>Trichostrongylidae</taxon>
        <taxon>Haemonchus</taxon>
    </lineage>
</organism>